<keyword evidence="6" id="KW-0173">Coenzyme A biosynthesis</keyword>
<dbReference type="UniPathway" id="UPA00241">
    <property type="reaction ID" value="UER00356"/>
</dbReference>
<dbReference type="AlphaFoldDB" id="A0A512D470"/>
<feature type="binding site" evidence="6">
    <location>
        <begin position="11"/>
        <end position="16"/>
    </location>
    <ligand>
        <name>ATP</name>
        <dbReference type="ChEBI" id="CHEBI:30616"/>
    </ligand>
</feature>
<dbReference type="InterPro" id="IPR043519">
    <property type="entry name" value="NT_sf"/>
</dbReference>
<evidence type="ECO:0000313" key="8">
    <source>
        <dbReference type="EMBL" id="GEO31263.1"/>
    </source>
</evidence>
<evidence type="ECO:0000256" key="4">
    <source>
        <dbReference type="ARBA" id="ARBA00022741"/>
    </source>
</evidence>
<dbReference type="HAMAP" id="MF_00376">
    <property type="entry name" value="Dephospho_CoA_kinase"/>
    <property type="match status" value="1"/>
</dbReference>
<dbReference type="Pfam" id="PF04229">
    <property type="entry name" value="GrpB"/>
    <property type="match status" value="1"/>
</dbReference>
<keyword evidence="4 6" id="KW-0547">Nucleotide-binding</keyword>
<evidence type="ECO:0000256" key="2">
    <source>
        <dbReference type="ARBA" id="ARBA00011058"/>
    </source>
</evidence>
<evidence type="ECO:0000256" key="6">
    <source>
        <dbReference type="HAMAP-Rule" id="MF_00376"/>
    </source>
</evidence>
<dbReference type="RefSeq" id="WP_147067676.1">
    <property type="nucleotide sequence ID" value="NZ_BAAARO010000015.1"/>
</dbReference>
<dbReference type="OrthoDB" id="9812943at2"/>
<dbReference type="SUPFAM" id="SSF52540">
    <property type="entry name" value="P-loop containing nucleoside triphosphate hydrolases"/>
    <property type="match status" value="1"/>
</dbReference>
<dbReference type="PANTHER" id="PTHR10695">
    <property type="entry name" value="DEPHOSPHO-COA KINASE-RELATED"/>
    <property type="match status" value="1"/>
</dbReference>
<gene>
    <name evidence="6" type="primary">coaE</name>
    <name evidence="8" type="ORF">TAE01_30730</name>
</gene>
<keyword evidence="6" id="KW-0808">Transferase</keyword>
<evidence type="ECO:0000256" key="7">
    <source>
        <dbReference type="NCBIfam" id="TIGR00152"/>
    </source>
</evidence>
<dbReference type="EC" id="2.7.1.24" evidence="6 7"/>
<dbReference type="InterPro" id="IPR001977">
    <property type="entry name" value="Depp_CoAkinase"/>
</dbReference>
<dbReference type="PANTHER" id="PTHR10695:SF46">
    <property type="entry name" value="BIFUNCTIONAL COENZYME A SYNTHASE-RELATED"/>
    <property type="match status" value="1"/>
</dbReference>
<accession>A0A512D470</accession>
<comment type="similarity">
    <text evidence="1">In the N-terminal section; belongs to the CoaE family.</text>
</comment>
<dbReference type="GO" id="GO:0015937">
    <property type="term" value="P:coenzyme A biosynthetic process"/>
    <property type="evidence" value="ECO:0007669"/>
    <property type="project" value="UniProtKB-UniRule"/>
</dbReference>
<organism evidence="8 9">
    <name type="scientific">Terrabacter aerolatus</name>
    <dbReference type="NCBI Taxonomy" id="422442"/>
    <lineage>
        <taxon>Bacteria</taxon>
        <taxon>Bacillati</taxon>
        <taxon>Actinomycetota</taxon>
        <taxon>Actinomycetes</taxon>
        <taxon>Micrococcales</taxon>
        <taxon>Intrasporangiaceae</taxon>
        <taxon>Terrabacter</taxon>
    </lineage>
</organism>
<comment type="function">
    <text evidence="6">Catalyzes the phosphorylation of the 3'-hydroxyl group of dephosphocoenzyme A to form coenzyme A.</text>
</comment>
<proteinExistence type="inferred from homology"/>
<dbReference type="NCBIfam" id="NF002879">
    <property type="entry name" value="PRK03333.1"/>
    <property type="match status" value="1"/>
</dbReference>
<reference evidence="8 9" key="1">
    <citation type="submission" date="2019-07" db="EMBL/GenBank/DDBJ databases">
        <title>Whole genome shotgun sequence of Terrabacter aerolatus NBRC 106305.</title>
        <authorList>
            <person name="Hosoyama A."/>
            <person name="Uohara A."/>
            <person name="Ohji S."/>
            <person name="Ichikawa N."/>
        </authorList>
    </citation>
    <scope>NUCLEOTIDE SEQUENCE [LARGE SCALE GENOMIC DNA]</scope>
    <source>
        <strain evidence="8 9">NBRC 106305</strain>
    </source>
</reference>
<evidence type="ECO:0000256" key="1">
    <source>
        <dbReference type="ARBA" id="ARBA00008826"/>
    </source>
</evidence>
<dbReference type="PROSITE" id="PS51219">
    <property type="entry name" value="DPCK"/>
    <property type="match status" value="1"/>
</dbReference>
<comment type="subcellular location">
    <subcellularLocation>
        <location evidence="6">Cytoplasm</location>
    </subcellularLocation>
</comment>
<evidence type="ECO:0000313" key="9">
    <source>
        <dbReference type="Proteomes" id="UP000321534"/>
    </source>
</evidence>
<comment type="similarity">
    <text evidence="2">In the C-terminal section; belongs to the UPF0157 (GrpB) family.</text>
</comment>
<dbReference type="Proteomes" id="UP000321534">
    <property type="component" value="Unassembled WGS sequence"/>
</dbReference>
<dbReference type="GO" id="GO:0004140">
    <property type="term" value="F:dephospho-CoA kinase activity"/>
    <property type="evidence" value="ECO:0007669"/>
    <property type="project" value="UniProtKB-UniRule"/>
</dbReference>
<comment type="catalytic activity">
    <reaction evidence="6">
        <text>3'-dephospho-CoA + ATP = ADP + CoA + H(+)</text>
        <dbReference type="Rhea" id="RHEA:18245"/>
        <dbReference type="ChEBI" id="CHEBI:15378"/>
        <dbReference type="ChEBI" id="CHEBI:30616"/>
        <dbReference type="ChEBI" id="CHEBI:57287"/>
        <dbReference type="ChEBI" id="CHEBI:57328"/>
        <dbReference type="ChEBI" id="CHEBI:456216"/>
        <dbReference type="EC" id="2.7.1.24"/>
    </reaction>
</comment>
<dbReference type="EMBL" id="BJYX01000018">
    <property type="protein sequence ID" value="GEO31263.1"/>
    <property type="molecule type" value="Genomic_DNA"/>
</dbReference>
<comment type="caution">
    <text evidence="8">The sequence shown here is derived from an EMBL/GenBank/DDBJ whole genome shotgun (WGS) entry which is preliminary data.</text>
</comment>
<dbReference type="Gene3D" id="3.30.460.10">
    <property type="entry name" value="Beta Polymerase, domain 2"/>
    <property type="match status" value="1"/>
</dbReference>
<dbReference type="InterPro" id="IPR027417">
    <property type="entry name" value="P-loop_NTPase"/>
</dbReference>
<dbReference type="InterPro" id="IPR007344">
    <property type="entry name" value="GrpB/CoaE"/>
</dbReference>
<dbReference type="Gene3D" id="3.40.50.300">
    <property type="entry name" value="P-loop containing nucleotide triphosphate hydrolases"/>
    <property type="match status" value="1"/>
</dbReference>
<keyword evidence="5 6" id="KW-0067">ATP-binding</keyword>
<evidence type="ECO:0000256" key="5">
    <source>
        <dbReference type="ARBA" id="ARBA00022840"/>
    </source>
</evidence>
<comment type="similarity">
    <text evidence="6">Belongs to the CoaE family.</text>
</comment>
<dbReference type="GO" id="GO:0005737">
    <property type="term" value="C:cytoplasm"/>
    <property type="evidence" value="ECO:0007669"/>
    <property type="project" value="UniProtKB-SubCell"/>
</dbReference>
<sequence length="402" mass="43986">MLRVGVTGGIGSGKSTVSRRLGELGAHVVDADAVAREVVEPGEPALQRIRERFGQGVVRPDGSLDRAGLAALVFPDRVALDALDAITGPAISARVAELRAAAPRSGISVYDMPLLVERGLWVHEHLSVVVETDVETRVRRLVDQRGLAEQDVRHRIAAQATDEQRRAVADVVLDNSGAPEELVRAVDDLWATRLEPYAANLVHGTRSRRPERAADVVVGPRADWEPRAERVVARLAAALAPTGVVTEVSHIGSTSVPGLLAKDVIDVQVGVHRLVDADRDDVRRALADAGFVFAHGVHSDTPHPLGSDPEDWVKRFLGGCDPENNVNVHVREKGSAGWRFALLFRDWLRHEAPEKEAYAAEKRRLLALHDTTSDYVEAKEPWFEGAWQRASDWAARTGWQPR</sequence>
<keyword evidence="9" id="KW-1185">Reference proteome</keyword>
<protein>
    <recommendedName>
        <fullName evidence="6 7">Dephospho-CoA kinase</fullName>
        <ecNumber evidence="6 7">2.7.1.24</ecNumber>
    </recommendedName>
    <alternativeName>
        <fullName evidence="6">Dephosphocoenzyme A kinase</fullName>
    </alternativeName>
</protein>
<dbReference type="SUPFAM" id="SSF81301">
    <property type="entry name" value="Nucleotidyltransferase"/>
    <property type="match status" value="1"/>
</dbReference>
<evidence type="ECO:0000256" key="3">
    <source>
        <dbReference type="ARBA" id="ARBA00022490"/>
    </source>
</evidence>
<comment type="pathway">
    <text evidence="6">Cofactor biosynthesis; coenzyme A biosynthesis; CoA from (R)-pantothenate: step 5/5.</text>
</comment>
<dbReference type="NCBIfam" id="TIGR00152">
    <property type="entry name" value="dephospho-CoA kinase"/>
    <property type="match status" value="1"/>
</dbReference>
<dbReference type="GO" id="GO:0005524">
    <property type="term" value="F:ATP binding"/>
    <property type="evidence" value="ECO:0007669"/>
    <property type="project" value="UniProtKB-UniRule"/>
</dbReference>
<keyword evidence="6 8" id="KW-0418">Kinase</keyword>
<keyword evidence="3 6" id="KW-0963">Cytoplasm</keyword>
<name>A0A512D470_9MICO</name>
<dbReference type="CDD" id="cd02022">
    <property type="entry name" value="DPCK"/>
    <property type="match status" value="1"/>
</dbReference>
<dbReference type="Pfam" id="PF01121">
    <property type="entry name" value="CoaE"/>
    <property type="match status" value="1"/>
</dbReference>